<dbReference type="AlphaFoldDB" id="A0A8K0NY07"/>
<comment type="caution">
    <text evidence="1">The sequence shown here is derived from an EMBL/GenBank/DDBJ whole genome shotgun (WGS) entry which is preliminary data.</text>
</comment>
<reference evidence="1" key="2">
    <citation type="submission" date="2017-10" db="EMBL/GenBank/DDBJ databases">
        <title>Ladona fulva Genome sequencing and assembly.</title>
        <authorList>
            <person name="Murali S."/>
            <person name="Richards S."/>
            <person name="Bandaranaike D."/>
            <person name="Bellair M."/>
            <person name="Blankenburg K."/>
            <person name="Chao H."/>
            <person name="Dinh H."/>
            <person name="Doddapaneni H."/>
            <person name="Dugan-Rocha S."/>
            <person name="Elkadiri S."/>
            <person name="Gnanaolivu R."/>
            <person name="Hernandez B."/>
            <person name="Skinner E."/>
            <person name="Javaid M."/>
            <person name="Lee S."/>
            <person name="Li M."/>
            <person name="Ming W."/>
            <person name="Munidasa M."/>
            <person name="Muniz J."/>
            <person name="Nguyen L."/>
            <person name="Hughes D."/>
            <person name="Osuji N."/>
            <person name="Pu L.-L."/>
            <person name="Puazo M."/>
            <person name="Qu C."/>
            <person name="Quiroz J."/>
            <person name="Raj R."/>
            <person name="Weissenberger G."/>
            <person name="Xin Y."/>
            <person name="Zou X."/>
            <person name="Han Y."/>
            <person name="Worley K."/>
            <person name="Muzny D."/>
            <person name="Gibbs R."/>
        </authorList>
    </citation>
    <scope>NUCLEOTIDE SEQUENCE</scope>
    <source>
        <strain evidence="1">Sampled in the wild</strain>
    </source>
</reference>
<organism evidence="1 2">
    <name type="scientific">Ladona fulva</name>
    <name type="common">Scarce chaser dragonfly</name>
    <name type="synonym">Libellula fulva</name>
    <dbReference type="NCBI Taxonomy" id="123851"/>
    <lineage>
        <taxon>Eukaryota</taxon>
        <taxon>Metazoa</taxon>
        <taxon>Ecdysozoa</taxon>
        <taxon>Arthropoda</taxon>
        <taxon>Hexapoda</taxon>
        <taxon>Insecta</taxon>
        <taxon>Pterygota</taxon>
        <taxon>Palaeoptera</taxon>
        <taxon>Odonata</taxon>
        <taxon>Epiprocta</taxon>
        <taxon>Anisoptera</taxon>
        <taxon>Libelluloidea</taxon>
        <taxon>Libellulidae</taxon>
        <taxon>Ladona</taxon>
    </lineage>
</organism>
<dbReference type="EMBL" id="KZ308249">
    <property type="protein sequence ID" value="KAG8225723.1"/>
    <property type="molecule type" value="Genomic_DNA"/>
</dbReference>
<sequence>MYSSNIASSGFQLVLVHAVSTFIIRGKLLLIKFSDTDDALKYLWYILLETLLGTELQLLQKSCLISTMLALQKCYETFNNVKFQVDYKNNKNKKENSLNI</sequence>
<accession>A0A8K0NY07</accession>
<name>A0A8K0NY07_LADFU</name>
<evidence type="ECO:0000313" key="1">
    <source>
        <dbReference type="EMBL" id="KAG8225723.1"/>
    </source>
</evidence>
<evidence type="ECO:0000313" key="2">
    <source>
        <dbReference type="Proteomes" id="UP000792457"/>
    </source>
</evidence>
<reference evidence="1" key="1">
    <citation type="submission" date="2013-04" db="EMBL/GenBank/DDBJ databases">
        <authorList>
            <person name="Qu J."/>
            <person name="Murali S.C."/>
            <person name="Bandaranaike D."/>
            <person name="Bellair M."/>
            <person name="Blankenburg K."/>
            <person name="Chao H."/>
            <person name="Dinh H."/>
            <person name="Doddapaneni H."/>
            <person name="Downs B."/>
            <person name="Dugan-Rocha S."/>
            <person name="Elkadiri S."/>
            <person name="Gnanaolivu R.D."/>
            <person name="Hernandez B."/>
            <person name="Javaid M."/>
            <person name="Jayaseelan J.C."/>
            <person name="Lee S."/>
            <person name="Li M."/>
            <person name="Ming W."/>
            <person name="Munidasa M."/>
            <person name="Muniz J."/>
            <person name="Nguyen L."/>
            <person name="Ongeri F."/>
            <person name="Osuji N."/>
            <person name="Pu L.-L."/>
            <person name="Puazo M."/>
            <person name="Qu C."/>
            <person name="Quiroz J."/>
            <person name="Raj R."/>
            <person name="Weissenberger G."/>
            <person name="Xin Y."/>
            <person name="Zou X."/>
            <person name="Han Y."/>
            <person name="Richards S."/>
            <person name="Worley K."/>
            <person name="Muzny D."/>
            <person name="Gibbs R."/>
        </authorList>
    </citation>
    <scope>NUCLEOTIDE SEQUENCE</scope>
    <source>
        <strain evidence="1">Sampled in the wild</strain>
    </source>
</reference>
<protein>
    <submittedName>
        <fullName evidence="1">Uncharacterized protein</fullName>
    </submittedName>
</protein>
<dbReference type="Proteomes" id="UP000792457">
    <property type="component" value="Unassembled WGS sequence"/>
</dbReference>
<keyword evidence="2" id="KW-1185">Reference proteome</keyword>
<proteinExistence type="predicted"/>
<gene>
    <name evidence="1" type="ORF">J437_LFUL008108</name>
</gene>